<dbReference type="GeneID" id="17039338"/>
<keyword evidence="2" id="KW-1185">Reference proteome</keyword>
<organism evidence="1 2">
    <name type="scientific">Coccomyxa subellipsoidea (strain C-169)</name>
    <name type="common">Green microalga</name>
    <dbReference type="NCBI Taxonomy" id="574566"/>
    <lineage>
        <taxon>Eukaryota</taxon>
        <taxon>Viridiplantae</taxon>
        <taxon>Chlorophyta</taxon>
        <taxon>core chlorophytes</taxon>
        <taxon>Trebouxiophyceae</taxon>
        <taxon>Trebouxiophyceae incertae sedis</taxon>
        <taxon>Coccomyxaceae</taxon>
        <taxon>Coccomyxa</taxon>
        <taxon>Coccomyxa subellipsoidea</taxon>
    </lineage>
</organism>
<comment type="caution">
    <text evidence="1">The sequence shown here is derived from an EMBL/GenBank/DDBJ whole genome shotgun (WGS) entry which is preliminary data.</text>
</comment>
<protein>
    <submittedName>
        <fullName evidence="1">Uncharacterized protein</fullName>
    </submittedName>
</protein>
<gene>
    <name evidence="1" type="ORF">COCSUDRAFT_33647</name>
</gene>
<dbReference type="Proteomes" id="UP000007264">
    <property type="component" value="Unassembled WGS sequence"/>
</dbReference>
<name>I0YSI5_COCSC</name>
<accession>I0YSI5</accession>
<proteinExistence type="predicted"/>
<dbReference type="KEGG" id="csl:COCSUDRAFT_33647"/>
<dbReference type="RefSeq" id="XP_005645898.1">
    <property type="nucleotide sequence ID" value="XM_005645841.1"/>
</dbReference>
<evidence type="ECO:0000313" key="1">
    <source>
        <dbReference type="EMBL" id="EIE21354.1"/>
    </source>
</evidence>
<evidence type="ECO:0000313" key="2">
    <source>
        <dbReference type="Proteomes" id="UP000007264"/>
    </source>
</evidence>
<sequence length="51" mass="5809">MRCEEAKRSYTSNSLGSVRRPLLSQLPAALRLALSRQSSLLLFNWDGDEDR</sequence>
<dbReference type="AlphaFoldDB" id="I0YSI5"/>
<reference evidence="1 2" key="1">
    <citation type="journal article" date="2012" name="Genome Biol.">
        <title>The genome of the polar eukaryotic microalga coccomyxa subellipsoidea reveals traits of cold adaptation.</title>
        <authorList>
            <person name="Blanc G."/>
            <person name="Agarkova I."/>
            <person name="Grimwood J."/>
            <person name="Kuo A."/>
            <person name="Brueggeman A."/>
            <person name="Dunigan D."/>
            <person name="Gurnon J."/>
            <person name="Ladunga I."/>
            <person name="Lindquist E."/>
            <person name="Lucas S."/>
            <person name="Pangilinan J."/>
            <person name="Proschold T."/>
            <person name="Salamov A."/>
            <person name="Schmutz J."/>
            <person name="Weeks D."/>
            <person name="Yamada T."/>
            <person name="Claverie J.M."/>
            <person name="Grigoriev I."/>
            <person name="Van Etten J."/>
            <person name="Lomsadze A."/>
            <person name="Borodovsky M."/>
        </authorList>
    </citation>
    <scope>NUCLEOTIDE SEQUENCE [LARGE SCALE GENOMIC DNA]</scope>
    <source>
        <strain evidence="1 2">C-169</strain>
    </source>
</reference>
<dbReference type="EMBL" id="AGSI01000012">
    <property type="protein sequence ID" value="EIE21354.1"/>
    <property type="molecule type" value="Genomic_DNA"/>
</dbReference>